<reference evidence="5 6" key="1">
    <citation type="submission" date="2019-12" db="EMBL/GenBank/DDBJ databases">
        <authorList>
            <person name="Alioto T."/>
            <person name="Alioto T."/>
            <person name="Gomez Garrido J."/>
        </authorList>
    </citation>
    <scope>NUCLEOTIDE SEQUENCE [LARGE SCALE GENOMIC DNA]</scope>
</reference>
<name>A0A8S0REF0_OLEEU</name>
<dbReference type="EMBL" id="CACTIH010002513">
    <property type="protein sequence ID" value="CAA2976684.1"/>
    <property type="molecule type" value="Genomic_DNA"/>
</dbReference>
<dbReference type="PANTHER" id="PTHR12097">
    <property type="entry name" value="SPLICING FACTOR 3B, SUBUNIT 1-RELATED"/>
    <property type="match status" value="1"/>
</dbReference>
<comment type="caution">
    <text evidence="5">The sequence shown here is derived from an EMBL/GenBank/DDBJ whole genome shotgun (WGS) entry which is preliminary data.</text>
</comment>
<feature type="domain" description="Splicing factor 3B subunit 1" evidence="4">
    <location>
        <begin position="233"/>
        <end position="355"/>
    </location>
</feature>
<dbReference type="InterPro" id="IPR038737">
    <property type="entry name" value="SF3b_su1-like"/>
</dbReference>
<dbReference type="FunFam" id="1.25.10.10:FF:000039">
    <property type="entry name" value="Splicing factor 3B subunit 1"/>
    <property type="match status" value="1"/>
</dbReference>
<keyword evidence="6" id="KW-1185">Reference proteome</keyword>
<organism evidence="5 6">
    <name type="scientific">Olea europaea subsp. europaea</name>
    <dbReference type="NCBI Taxonomy" id="158383"/>
    <lineage>
        <taxon>Eukaryota</taxon>
        <taxon>Viridiplantae</taxon>
        <taxon>Streptophyta</taxon>
        <taxon>Embryophyta</taxon>
        <taxon>Tracheophyta</taxon>
        <taxon>Spermatophyta</taxon>
        <taxon>Magnoliopsida</taxon>
        <taxon>eudicotyledons</taxon>
        <taxon>Gunneridae</taxon>
        <taxon>Pentapetalae</taxon>
        <taxon>asterids</taxon>
        <taxon>lamiids</taxon>
        <taxon>Lamiales</taxon>
        <taxon>Oleaceae</taxon>
        <taxon>Oleeae</taxon>
        <taxon>Olea</taxon>
    </lineage>
</organism>
<keyword evidence="2" id="KW-0747">Spliceosome</keyword>
<feature type="compositionally biased region" description="Basic and acidic residues" evidence="3">
    <location>
        <begin position="1"/>
        <end position="29"/>
    </location>
</feature>
<feature type="non-terminal residue" evidence="5">
    <location>
        <position position="1"/>
    </location>
</feature>
<dbReference type="InterPro" id="IPR016024">
    <property type="entry name" value="ARM-type_fold"/>
</dbReference>
<dbReference type="GO" id="GO:0003729">
    <property type="term" value="F:mRNA binding"/>
    <property type="evidence" value="ECO:0007669"/>
    <property type="project" value="InterPro"/>
</dbReference>
<dbReference type="Proteomes" id="UP000594638">
    <property type="component" value="Unassembled WGS sequence"/>
</dbReference>
<dbReference type="InterPro" id="IPR011989">
    <property type="entry name" value="ARM-like"/>
</dbReference>
<dbReference type="GO" id="GO:0000245">
    <property type="term" value="P:spliceosomal complex assembly"/>
    <property type="evidence" value="ECO:0007669"/>
    <property type="project" value="InterPro"/>
</dbReference>
<sequence>MSNEEAEIKELQLSRQRDRAARKAEEKDVALSAGTSASMDKDIYGSSSKSDYLTTLDVGNGEDEDVDMTEDQPRLLDSFTAPKHLLHEFAGQDDDSAPDPFAETASKKQIASRQSEYQLRRFNRETGEERGIDAFSGEGAESGQSSGYGEAMRRAELEREERRVEQAIKEKEKENREEAERVGAIAPDATPRKRRWDVASPPSSSAAVTSNDGNEPVTAWEKQGEQASAPPPEKKRRSRWDQTPLTASPKANQATTAPSETPKRSRWDQTPVAGSNPATKDPATSSMPIGFGQTFAMTIVDKANRYLSDEELDTMLPVEGYEIVPPPEGYAPIRTPTRKLTQTPIGSSGFVMQDEFSGGDIAAALATPELPTDIEGVGQLAFFKQEDAAYFAKILPGKDGEVDESGLSMEELKERKIMRLLLKIKNGTPPMRKTALRQITDKAREFGAGPLFDKILPLLMERTLEDQERHLLVKVIDRILYKLDDLVRPYVHKILVVIEPLLIDEDYYARVEGREIISNLSKAAGLAHMISTMRPDIDHVDEYVRNTTARAFAVVASALGIPSLLPFLKAVCRSKKSWQARHTGIKIVQQIAIMLGCAVLPHLKNLVESIAHGLDDEQQKVRTMTALAIAALAEAAAPYGIESFDSVLKPLWTGIRKHRGKGLAAFLKAIGFIIPLMDSEYANYYTKEVMIILIREFQSPDEEMKKIVLKVVKQCAGTDGVQPSYVKQEILPEFFRHFWKAGVAEIVGRIVNDLKDESEPYRKMVMETIQKVISTLGTADIDERLEVQLIDGIIYSFSEQTVEDTVMLDGF</sequence>
<feature type="compositionally biased region" description="Basic and acidic residues" evidence="3">
    <location>
        <begin position="118"/>
        <end position="132"/>
    </location>
</feature>
<dbReference type="InterPro" id="IPR015016">
    <property type="entry name" value="SF3b_su1"/>
</dbReference>
<evidence type="ECO:0000256" key="3">
    <source>
        <dbReference type="SAM" id="MobiDB-lite"/>
    </source>
</evidence>
<gene>
    <name evidence="5" type="ORF">OLEA9_A047524</name>
</gene>
<dbReference type="OrthoDB" id="438939at2759"/>
<feature type="compositionally biased region" description="Basic and acidic residues" evidence="3">
    <location>
        <begin position="151"/>
        <end position="181"/>
    </location>
</feature>
<feature type="compositionally biased region" description="Low complexity" evidence="3">
    <location>
        <begin position="134"/>
        <end position="150"/>
    </location>
</feature>
<proteinExistence type="inferred from homology"/>
<feature type="compositionally biased region" description="Polar residues" evidence="3">
    <location>
        <begin position="272"/>
        <end position="287"/>
    </location>
</feature>
<feature type="compositionally biased region" description="Acidic residues" evidence="3">
    <location>
        <begin position="60"/>
        <end position="70"/>
    </location>
</feature>
<dbReference type="GO" id="GO:0005681">
    <property type="term" value="C:spliceosomal complex"/>
    <property type="evidence" value="ECO:0007669"/>
    <property type="project" value="UniProtKB-KW"/>
</dbReference>
<evidence type="ECO:0000313" key="6">
    <source>
        <dbReference type="Proteomes" id="UP000594638"/>
    </source>
</evidence>
<dbReference type="Gene3D" id="1.25.10.10">
    <property type="entry name" value="Leucine-rich Repeat Variant"/>
    <property type="match status" value="1"/>
</dbReference>
<feature type="compositionally biased region" description="Polar residues" evidence="3">
    <location>
        <begin position="241"/>
        <end position="259"/>
    </location>
</feature>
<evidence type="ECO:0000259" key="4">
    <source>
        <dbReference type="Pfam" id="PF08920"/>
    </source>
</evidence>
<keyword evidence="2" id="KW-0508">mRNA splicing</keyword>
<dbReference type="AlphaFoldDB" id="A0A8S0REF0"/>
<keyword evidence="2" id="KW-0507">mRNA processing</keyword>
<comment type="similarity">
    <text evidence="1">Belongs to the SF3B1 family.</text>
</comment>
<dbReference type="SUPFAM" id="SSF48371">
    <property type="entry name" value="ARM repeat"/>
    <property type="match status" value="1"/>
</dbReference>
<protein>
    <submittedName>
        <fullName evidence="5">Splicing factor 3B subunit 1</fullName>
    </submittedName>
</protein>
<evidence type="ECO:0000256" key="2">
    <source>
        <dbReference type="ARBA" id="ARBA00022728"/>
    </source>
</evidence>
<evidence type="ECO:0000313" key="5">
    <source>
        <dbReference type="EMBL" id="CAA2976684.1"/>
    </source>
</evidence>
<feature type="compositionally biased region" description="Polar residues" evidence="3">
    <location>
        <begin position="107"/>
        <end position="117"/>
    </location>
</feature>
<accession>A0A8S0REF0</accession>
<feature type="region of interest" description="Disordered" evidence="3">
    <location>
        <begin position="1"/>
        <end position="72"/>
    </location>
</feature>
<dbReference type="Pfam" id="PF08920">
    <property type="entry name" value="SF3b1"/>
    <property type="match status" value="1"/>
</dbReference>
<feature type="region of interest" description="Disordered" evidence="3">
    <location>
        <begin position="88"/>
        <end position="287"/>
    </location>
</feature>
<dbReference type="Gramene" id="OE9A047524T1">
    <property type="protein sequence ID" value="OE9A047524C1"/>
    <property type="gene ID" value="OE9A047524"/>
</dbReference>
<evidence type="ECO:0000256" key="1">
    <source>
        <dbReference type="ARBA" id="ARBA00005754"/>
    </source>
</evidence>